<proteinExistence type="predicted"/>
<dbReference type="SUPFAM" id="SSF53474">
    <property type="entry name" value="alpha/beta-Hydrolases"/>
    <property type="match status" value="1"/>
</dbReference>
<evidence type="ECO:0000313" key="3">
    <source>
        <dbReference type="Proteomes" id="UP000030428"/>
    </source>
</evidence>
<comment type="caution">
    <text evidence="2">The sequence shown here is derived from an EMBL/GenBank/DDBJ whole genome shotgun (WGS) entry which is preliminary data.</text>
</comment>
<evidence type="ECO:0000313" key="2">
    <source>
        <dbReference type="EMBL" id="KHD07538.1"/>
    </source>
</evidence>
<dbReference type="Proteomes" id="UP000030428">
    <property type="component" value="Unassembled WGS sequence"/>
</dbReference>
<organism evidence="2 3">
    <name type="scientific">Candidatus Thiomargarita nelsonii</name>
    <dbReference type="NCBI Taxonomy" id="1003181"/>
    <lineage>
        <taxon>Bacteria</taxon>
        <taxon>Pseudomonadati</taxon>
        <taxon>Pseudomonadota</taxon>
        <taxon>Gammaproteobacteria</taxon>
        <taxon>Thiotrichales</taxon>
        <taxon>Thiotrichaceae</taxon>
        <taxon>Thiomargarita</taxon>
    </lineage>
</organism>
<sequence>MELTTPKGEVFNNYIVGPEQAHRAVLIIHDWWGMVDYNHEWADQFAKLGFRAMVVDLYNDYHPDDAKKASEYMHRLDQKVNNRKLETALRTLQAPNRKVAVLGWSFGGLQAQHAALQNPDRVNALVLFYSRIIVDKHNAATLNSSMLAIFSETERSWPDKQVALENVMSNANKILECHSYDADHGFVNPDSPRYDCDVTEEAWQVMMTFLDKNLA</sequence>
<dbReference type="EMBL" id="JSZA02000025">
    <property type="protein sequence ID" value="KHD07538.1"/>
    <property type="molecule type" value="Genomic_DNA"/>
</dbReference>
<dbReference type="InterPro" id="IPR029058">
    <property type="entry name" value="AB_hydrolase_fold"/>
</dbReference>
<dbReference type="Gene3D" id="3.40.50.1820">
    <property type="entry name" value="alpha/beta hydrolase"/>
    <property type="match status" value="1"/>
</dbReference>
<dbReference type="AlphaFoldDB" id="A0A0A6PA27"/>
<dbReference type="Pfam" id="PF01738">
    <property type="entry name" value="DLH"/>
    <property type="match status" value="1"/>
</dbReference>
<evidence type="ECO:0000259" key="1">
    <source>
        <dbReference type="Pfam" id="PF01738"/>
    </source>
</evidence>
<reference evidence="2 3" key="1">
    <citation type="journal article" date="2016" name="Front. Microbiol.">
        <title>Single-Cell (Meta-)Genomics of a Dimorphic Candidatus Thiomargarita nelsonii Reveals Genomic Plasticity.</title>
        <authorList>
            <person name="Flood B.E."/>
            <person name="Fliss P."/>
            <person name="Jones D.S."/>
            <person name="Dick G.J."/>
            <person name="Jain S."/>
            <person name="Kaster A.K."/>
            <person name="Winkel M."/>
            <person name="Mussmann M."/>
            <person name="Bailey J."/>
        </authorList>
    </citation>
    <scope>NUCLEOTIDE SEQUENCE [LARGE SCALE GENOMIC DNA]</scope>
    <source>
        <strain evidence="2">Hydrate Ridge</strain>
    </source>
</reference>
<dbReference type="PANTHER" id="PTHR46623">
    <property type="entry name" value="CARBOXYMETHYLENEBUTENOLIDASE-RELATED"/>
    <property type="match status" value="1"/>
</dbReference>
<gene>
    <name evidence="2" type="ORF">PN36_08610</name>
</gene>
<feature type="domain" description="Dienelactone hydrolase" evidence="1">
    <location>
        <begin position="12"/>
        <end position="212"/>
    </location>
</feature>
<protein>
    <recommendedName>
        <fullName evidence="1">Dienelactone hydrolase domain-containing protein</fullName>
    </recommendedName>
</protein>
<dbReference type="PANTHER" id="PTHR46623:SF6">
    <property type="entry name" value="ALPHA_BETA-HYDROLASES SUPERFAMILY PROTEIN"/>
    <property type="match status" value="1"/>
</dbReference>
<name>A0A0A6PA27_9GAMM</name>
<dbReference type="InterPro" id="IPR002925">
    <property type="entry name" value="Dienelactn_hydro"/>
</dbReference>
<accession>A0A0A6PA27</accession>
<keyword evidence="3" id="KW-1185">Reference proteome</keyword>
<dbReference type="InterPro" id="IPR051049">
    <property type="entry name" value="Dienelactone_hydrolase-like"/>
</dbReference>
<dbReference type="GO" id="GO:0016787">
    <property type="term" value="F:hydrolase activity"/>
    <property type="evidence" value="ECO:0007669"/>
    <property type="project" value="InterPro"/>
</dbReference>